<dbReference type="Gene3D" id="3.40.50.180">
    <property type="entry name" value="Methylesterase CheB, C-terminal domain"/>
    <property type="match status" value="1"/>
</dbReference>
<feature type="active site" evidence="4">
    <location>
        <position position="281"/>
    </location>
</feature>
<dbReference type="PANTHER" id="PTHR42872">
    <property type="entry name" value="PROTEIN-GLUTAMATE METHYLESTERASE/PROTEIN-GLUTAMINE GLUTAMINASE"/>
    <property type="match status" value="1"/>
</dbReference>
<dbReference type="RefSeq" id="WP_087109520.1">
    <property type="nucleotide sequence ID" value="NZ_CBCSCN010000002.1"/>
</dbReference>
<evidence type="ECO:0000256" key="2">
    <source>
        <dbReference type="ARBA" id="ARBA00039140"/>
    </source>
</evidence>
<evidence type="ECO:0000256" key="4">
    <source>
        <dbReference type="PROSITE-ProRule" id="PRU00050"/>
    </source>
</evidence>
<evidence type="ECO:0000313" key="7">
    <source>
        <dbReference type="Proteomes" id="UP000196573"/>
    </source>
</evidence>
<reference evidence="6 7" key="1">
    <citation type="submission" date="2017-03" db="EMBL/GenBank/DDBJ databases">
        <authorList>
            <person name="Afonso C.L."/>
            <person name="Miller P.J."/>
            <person name="Scott M.A."/>
            <person name="Spackman E."/>
            <person name="Goraichik I."/>
            <person name="Dimitrov K.M."/>
            <person name="Suarez D.L."/>
            <person name="Swayne D.E."/>
        </authorList>
    </citation>
    <scope>NUCLEOTIDE SEQUENCE [LARGE SCALE GENOMIC DNA]</scope>
    <source>
        <strain evidence="6">SB41UT1</strain>
    </source>
</reference>
<dbReference type="AlphaFoldDB" id="A0A1X7AJ14"/>
<sequence>MTDKRRGIGIIADRTLVRQRLRETLEQQGFYVVANTPPKGCSDKLLASPLVRAWIVDLEKEEDHGELLDRLVEVPSVPVFFDMGLPGGLQSVEYAHWVRRLTRKLREFREPATLDSDANRSAETSNSHKGNVVTWPIRSTQEKESEYPKVPAERVWVLGASLGGPHSVKEFLDHLPDGLPVAFVYAQHIDQEFASILASTVARHSYCEVVEAKSGQVLHNGEVLFTPIEKKIEFDSRHRVQILDESWSGVYCPNIDEVMLAVRQGWPGTCGALIFSGMGKDGSFEARVFKQHNLPVWVQTPEDCASSVMPEAIIEAESATCQGTPRELAAKLVEYITAEAAKDKARSSQTLIRSDSNV</sequence>
<gene>
    <name evidence="6" type="primary">cheB1</name>
    <name evidence="6" type="ORF">EHSB41UT_02074</name>
</gene>
<keyword evidence="1 4" id="KW-0378">Hydrolase</keyword>
<evidence type="ECO:0000313" key="6">
    <source>
        <dbReference type="EMBL" id="SMA46078.1"/>
    </source>
</evidence>
<accession>A0A1X7AJ14</accession>
<dbReference type="GO" id="GO:0005737">
    <property type="term" value="C:cytoplasm"/>
    <property type="evidence" value="ECO:0007669"/>
    <property type="project" value="InterPro"/>
</dbReference>
<dbReference type="GO" id="GO:0008984">
    <property type="term" value="F:protein-glutamate methylesterase activity"/>
    <property type="evidence" value="ECO:0007669"/>
    <property type="project" value="UniProtKB-EC"/>
</dbReference>
<evidence type="ECO:0000256" key="3">
    <source>
        <dbReference type="ARBA" id="ARBA00048267"/>
    </source>
</evidence>
<dbReference type="PROSITE" id="PS50122">
    <property type="entry name" value="CHEB"/>
    <property type="match status" value="1"/>
</dbReference>
<keyword evidence="7" id="KW-1185">Reference proteome</keyword>
<dbReference type="InterPro" id="IPR000673">
    <property type="entry name" value="Sig_transdc_resp-reg_Me-estase"/>
</dbReference>
<dbReference type="EC" id="3.1.1.61" evidence="2"/>
<comment type="catalytic activity">
    <reaction evidence="3">
        <text>[protein]-L-glutamate 5-O-methyl ester + H2O = L-glutamyl-[protein] + methanol + H(+)</text>
        <dbReference type="Rhea" id="RHEA:23236"/>
        <dbReference type="Rhea" id="RHEA-COMP:10208"/>
        <dbReference type="Rhea" id="RHEA-COMP:10311"/>
        <dbReference type="ChEBI" id="CHEBI:15377"/>
        <dbReference type="ChEBI" id="CHEBI:15378"/>
        <dbReference type="ChEBI" id="CHEBI:17790"/>
        <dbReference type="ChEBI" id="CHEBI:29973"/>
        <dbReference type="ChEBI" id="CHEBI:82795"/>
        <dbReference type="EC" id="3.1.1.61"/>
    </reaction>
</comment>
<keyword evidence="4" id="KW-0145">Chemotaxis</keyword>
<dbReference type="SUPFAM" id="SSF52738">
    <property type="entry name" value="Methylesterase CheB, C-terminal domain"/>
    <property type="match status" value="1"/>
</dbReference>
<dbReference type="GO" id="GO:0006935">
    <property type="term" value="P:chemotaxis"/>
    <property type="evidence" value="ECO:0007669"/>
    <property type="project" value="UniProtKB-UniRule"/>
</dbReference>
<organism evidence="6 7">
    <name type="scientific">Parendozoicomonas haliclonae</name>
    <dbReference type="NCBI Taxonomy" id="1960125"/>
    <lineage>
        <taxon>Bacteria</taxon>
        <taxon>Pseudomonadati</taxon>
        <taxon>Pseudomonadota</taxon>
        <taxon>Gammaproteobacteria</taxon>
        <taxon>Oceanospirillales</taxon>
        <taxon>Endozoicomonadaceae</taxon>
        <taxon>Parendozoicomonas</taxon>
    </lineage>
</organism>
<proteinExistence type="predicted"/>
<feature type="active site" evidence="4">
    <location>
        <position position="188"/>
    </location>
</feature>
<feature type="domain" description="CheB-type methylesterase" evidence="5">
    <location>
        <begin position="149"/>
        <end position="339"/>
    </location>
</feature>
<feature type="active site" evidence="4">
    <location>
        <position position="161"/>
    </location>
</feature>
<dbReference type="EMBL" id="FWPT01000004">
    <property type="protein sequence ID" value="SMA46078.1"/>
    <property type="molecule type" value="Genomic_DNA"/>
</dbReference>
<dbReference type="Pfam" id="PF01339">
    <property type="entry name" value="CheB_methylest"/>
    <property type="match status" value="1"/>
</dbReference>
<dbReference type="OrthoDB" id="9793421at2"/>
<dbReference type="PANTHER" id="PTHR42872:SF6">
    <property type="entry name" value="PROTEIN-GLUTAMATE METHYLESTERASE_PROTEIN-GLUTAMINE GLUTAMINASE"/>
    <property type="match status" value="1"/>
</dbReference>
<name>A0A1X7AJ14_9GAMM</name>
<dbReference type="GO" id="GO:0000156">
    <property type="term" value="F:phosphorelay response regulator activity"/>
    <property type="evidence" value="ECO:0007669"/>
    <property type="project" value="InterPro"/>
</dbReference>
<protein>
    <recommendedName>
        <fullName evidence="2">protein-glutamate methylesterase</fullName>
        <ecNumber evidence="2">3.1.1.61</ecNumber>
    </recommendedName>
</protein>
<evidence type="ECO:0000259" key="5">
    <source>
        <dbReference type="PROSITE" id="PS50122"/>
    </source>
</evidence>
<evidence type="ECO:0000256" key="1">
    <source>
        <dbReference type="ARBA" id="ARBA00022801"/>
    </source>
</evidence>
<dbReference type="InterPro" id="IPR035909">
    <property type="entry name" value="CheB_C"/>
</dbReference>
<dbReference type="Proteomes" id="UP000196573">
    <property type="component" value="Unassembled WGS sequence"/>
</dbReference>